<protein>
    <recommendedName>
        <fullName evidence="3">peptidylprolyl isomerase</fullName>
        <ecNumber evidence="3">5.2.1.8</ecNumber>
    </recommendedName>
</protein>
<dbReference type="AlphaFoldDB" id="A0A7U6GGX6"/>
<feature type="signal peptide" evidence="8">
    <location>
        <begin position="1"/>
        <end position="22"/>
    </location>
</feature>
<evidence type="ECO:0000256" key="4">
    <source>
        <dbReference type="ARBA" id="ARBA00022729"/>
    </source>
</evidence>
<evidence type="ECO:0000259" key="9">
    <source>
        <dbReference type="PROSITE" id="PS50198"/>
    </source>
</evidence>
<organism evidence="10 11">
    <name type="scientific">Thiolapillus brandeum</name>
    <dbReference type="NCBI Taxonomy" id="1076588"/>
    <lineage>
        <taxon>Bacteria</taxon>
        <taxon>Pseudomonadati</taxon>
        <taxon>Pseudomonadota</taxon>
        <taxon>Gammaproteobacteria</taxon>
        <taxon>Chromatiales</taxon>
        <taxon>Sedimenticolaceae</taxon>
        <taxon>Thiolapillus</taxon>
    </lineage>
</organism>
<evidence type="ECO:0000313" key="10">
    <source>
        <dbReference type="EMBL" id="BAO43458.1"/>
    </source>
</evidence>
<evidence type="ECO:0000313" key="11">
    <source>
        <dbReference type="Proteomes" id="UP000031631"/>
    </source>
</evidence>
<dbReference type="InterPro" id="IPR000297">
    <property type="entry name" value="PPIase_PpiC"/>
</dbReference>
<evidence type="ECO:0000256" key="8">
    <source>
        <dbReference type="SAM" id="SignalP"/>
    </source>
</evidence>
<evidence type="ECO:0000256" key="5">
    <source>
        <dbReference type="ARBA" id="ARBA00023110"/>
    </source>
</evidence>
<evidence type="ECO:0000256" key="1">
    <source>
        <dbReference type="ARBA" id="ARBA00000971"/>
    </source>
</evidence>
<dbReference type="InterPro" id="IPR050245">
    <property type="entry name" value="PrsA_foldase"/>
</dbReference>
<accession>A0A7U6GGX6</accession>
<dbReference type="PANTHER" id="PTHR47245">
    <property type="entry name" value="PEPTIDYLPROLYL ISOMERASE"/>
    <property type="match status" value="1"/>
</dbReference>
<evidence type="ECO:0000256" key="2">
    <source>
        <dbReference type="ARBA" id="ARBA00007656"/>
    </source>
</evidence>
<feature type="domain" description="PpiC" evidence="9">
    <location>
        <begin position="284"/>
        <end position="374"/>
    </location>
</feature>
<keyword evidence="5 7" id="KW-0697">Rotamase</keyword>
<comment type="catalytic activity">
    <reaction evidence="1">
        <text>[protein]-peptidylproline (omega=180) = [protein]-peptidylproline (omega=0)</text>
        <dbReference type="Rhea" id="RHEA:16237"/>
        <dbReference type="Rhea" id="RHEA-COMP:10747"/>
        <dbReference type="Rhea" id="RHEA-COMP:10748"/>
        <dbReference type="ChEBI" id="CHEBI:83833"/>
        <dbReference type="ChEBI" id="CHEBI:83834"/>
        <dbReference type="EC" id="5.2.1.8"/>
    </reaction>
</comment>
<keyword evidence="6 7" id="KW-0413">Isomerase</keyword>
<comment type="similarity">
    <text evidence="2">Belongs to the PpiC/parvulin rotamase family.</text>
</comment>
<dbReference type="InterPro" id="IPR046357">
    <property type="entry name" value="PPIase_dom_sf"/>
</dbReference>
<dbReference type="PROSITE" id="PS50198">
    <property type="entry name" value="PPIC_PPIASE_2"/>
    <property type="match status" value="1"/>
</dbReference>
<dbReference type="GO" id="GO:0003755">
    <property type="term" value="F:peptidyl-prolyl cis-trans isomerase activity"/>
    <property type="evidence" value="ECO:0007669"/>
    <property type="project" value="UniProtKB-KW"/>
</dbReference>
<proteinExistence type="inferred from homology"/>
<dbReference type="OrthoDB" id="5564056at2"/>
<dbReference type="SUPFAM" id="SSF54534">
    <property type="entry name" value="FKBP-like"/>
    <property type="match status" value="1"/>
</dbReference>
<dbReference type="EMBL" id="AP012273">
    <property type="protein sequence ID" value="BAO43458.1"/>
    <property type="molecule type" value="Genomic_DNA"/>
</dbReference>
<dbReference type="SUPFAM" id="SSF109998">
    <property type="entry name" value="Triger factor/SurA peptide-binding domain-like"/>
    <property type="match status" value="1"/>
</dbReference>
<dbReference type="Gene3D" id="3.10.50.40">
    <property type="match status" value="1"/>
</dbReference>
<evidence type="ECO:0000256" key="6">
    <source>
        <dbReference type="ARBA" id="ARBA00023235"/>
    </source>
</evidence>
<dbReference type="InterPro" id="IPR027304">
    <property type="entry name" value="Trigger_fact/SurA_dom_sf"/>
</dbReference>
<name>A0A7U6GGX6_9GAMM</name>
<reference evidence="10 11" key="1">
    <citation type="journal article" date="2014" name="PLoS ONE">
        <title>Physiological and genomic features of a novel sulfur-oxidizing gammaproteobacterium belonging to a previously uncultivated symbiotic lineage isolated from a hydrothermal vent.</title>
        <authorList>
            <person name="Nunoura T."/>
            <person name="Takaki Y."/>
            <person name="Kazama H."/>
            <person name="Kakuta J."/>
            <person name="Shimamura S."/>
            <person name="Makita H."/>
            <person name="Hirai M."/>
            <person name="Miyazaki M."/>
            <person name="Takai K."/>
        </authorList>
    </citation>
    <scope>NUCLEOTIDE SEQUENCE [LARGE SCALE GENOMIC DNA]</scope>
    <source>
        <strain evidence="10 11">Hiromi1</strain>
    </source>
</reference>
<sequence>MKCFNRTCFFALFLISVLPGLAAAKASEVLVTVGPASVTAVDLETAVRSSPFATQFNTMDAPEQAALRGSLLKRLVALRLLRLEAVARGLDKRPEFEQEIEDYRTSRLYRYYIQQLREQLVIPEDKLQELKETYAGQADALAAAKASMLSEDFRQLRVLTLQMLREKQHVVFHTDRIVDGITQETLLMQGDKVSLSYGDIVHEGEFPKMPEKEWIEEQLYQRTELLLFAQAAADEGVDISAEVKAYKDELLPAMMMEELEKEWIPNEAALKSYFDANPDLAQIPERWHVGQLVVSSYAQAAAMKKRMEEGESLFALAGRYSIDPWGRAHNGDMGWFKEGEGVPVIEERLKSLADGEISDIIKTGKGYHLVTVLERRPGKVRKFAAMKDKVRQNLMDKELAIYLDSLQKKYPVDWKVLANGSKPGKADG</sequence>
<keyword evidence="11" id="KW-1185">Reference proteome</keyword>
<evidence type="ECO:0000256" key="3">
    <source>
        <dbReference type="ARBA" id="ARBA00013194"/>
    </source>
</evidence>
<dbReference type="KEGG" id="tbn:TBH_C0513"/>
<feature type="chain" id="PRO_5031062882" description="peptidylprolyl isomerase" evidence="8">
    <location>
        <begin position="23"/>
        <end position="428"/>
    </location>
</feature>
<evidence type="ECO:0000256" key="7">
    <source>
        <dbReference type="PROSITE-ProRule" id="PRU00278"/>
    </source>
</evidence>
<keyword evidence="4 8" id="KW-0732">Signal</keyword>
<dbReference type="Pfam" id="PF13145">
    <property type="entry name" value="Rotamase_2"/>
    <property type="match status" value="1"/>
</dbReference>
<dbReference type="PANTHER" id="PTHR47245:SF1">
    <property type="entry name" value="FOLDASE PROTEIN PRSA"/>
    <property type="match status" value="1"/>
</dbReference>
<dbReference type="Proteomes" id="UP000031631">
    <property type="component" value="Chromosome"/>
</dbReference>
<gene>
    <name evidence="10" type="ORF">TBH_C0513</name>
</gene>
<dbReference type="EC" id="5.2.1.8" evidence="3"/>